<dbReference type="GO" id="GO:0003676">
    <property type="term" value="F:nucleic acid binding"/>
    <property type="evidence" value="ECO:0007669"/>
    <property type="project" value="InterPro"/>
</dbReference>
<dbReference type="InterPro" id="IPR055201">
    <property type="entry name" value="IHF-like_H2TH"/>
</dbReference>
<name>A0A1A9GPA1_9ACTN</name>
<dbReference type="Proteomes" id="UP000077868">
    <property type="component" value="Chromosome"/>
</dbReference>
<dbReference type="STRING" id="1300347.I601_3022"/>
<dbReference type="InterPro" id="IPR010979">
    <property type="entry name" value="Ribosomal_uS13-like_H2TH"/>
</dbReference>
<evidence type="ECO:0000259" key="2">
    <source>
        <dbReference type="Pfam" id="PF22525"/>
    </source>
</evidence>
<feature type="region of interest" description="Disordered" evidence="1">
    <location>
        <begin position="1"/>
        <end position="29"/>
    </location>
</feature>
<dbReference type="AlphaFoldDB" id="A0A1A9GPA1"/>
<dbReference type="EMBL" id="CP015079">
    <property type="protein sequence ID" value="ANH39433.1"/>
    <property type="molecule type" value="Genomic_DNA"/>
</dbReference>
<sequence>MALPPLTPEQRQAALEKAAASRRERAEVKNRLKNSGASIVDVLAEGQTNEVIAKMRVVDLLQSMPGLGKVRAKQMMERLGIAESRRVRGLGTKQVAALQKEFSSREAR</sequence>
<accession>A0A1A9GPA1</accession>
<gene>
    <name evidence="3" type="ORF">I601_3022</name>
</gene>
<dbReference type="Pfam" id="PF22525">
    <property type="entry name" value="H2TH_5"/>
    <property type="match status" value="1"/>
</dbReference>
<organism evidence="3 4">
    <name type="scientific">Nocardioides dokdonensis FR1436</name>
    <dbReference type="NCBI Taxonomy" id="1300347"/>
    <lineage>
        <taxon>Bacteria</taxon>
        <taxon>Bacillati</taxon>
        <taxon>Actinomycetota</taxon>
        <taxon>Actinomycetes</taxon>
        <taxon>Propionibacteriales</taxon>
        <taxon>Nocardioidaceae</taxon>
        <taxon>Nocardioides</taxon>
    </lineage>
</organism>
<evidence type="ECO:0000256" key="1">
    <source>
        <dbReference type="SAM" id="MobiDB-lite"/>
    </source>
</evidence>
<feature type="compositionally biased region" description="Low complexity" evidence="1">
    <location>
        <begin position="9"/>
        <end position="18"/>
    </location>
</feature>
<dbReference type="Gene3D" id="1.10.8.50">
    <property type="match status" value="1"/>
</dbReference>
<dbReference type="RefSeq" id="WP_068111354.1">
    <property type="nucleotide sequence ID" value="NZ_CP015079.1"/>
</dbReference>
<feature type="domain" description="Integration host factor-like helix-two turn-helix" evidence="2">
    <location>
        <begin position="32"/>
        <end position="102"/>
    </location>
</feature>
<dbReference type="InterPro" id="IPR047806">
    <property type="entry name" value="IHF_actinobact"/>
</dbReference>
<dbReference type="NCBIfam" id="NF041260">
    <property type="entry name" value="actino_IHF"/>
    <property type="match status" value="1"/>
</dbReference>
<keyword evidence="4" id="KW-1185">Reference proteome</keyword>
<dbReference type="OrthoDB" id="3197442at2"/>
<protein>
    <recommendedName>
        <fullName evidence="2">Integration host factor-like helix-two turn-helix domain-containing protein</fullName>
    </recommendedName>
</protein>
<dbReference type="PATRIC" id="fig|1300347.3.peg.3020"/>
<evidence type="ECO:0000313" key="4">
    <source>
        <dbReference type="Proteomes" id="UP000077868"/>
    </source>
</evidence>
<dbReference type="KEGG" id="ndk:I601_3022"/>
<feature type="compositionally biased region" description="Basic and acidic residues" evidence="1">
    <location>
        <begin position="19"/>
        <end position="29"/>
    </location>
</feature>
<proteinExistence type="predicted"/>
<evidence type="ECO:0000313" key="3">
    <source>
        <dbReference type="EMBL" id="ANH39433.1"/>
    </source>
</evidence>
<reference evidence="3 4" key="1">
    <citation type="submission" date="2016-03" db="EMBL/GenBank/DDBJ databases">
        <title>Complete genome sequence of a soil Actinobacterium, Nocardioides dokdonensis FR1436.</title>
        <authorList>
            <person name="Kwon S.-K."/>
            <person name="Kim K."/>
            <person name="Kim J.F."/>
        </authorList>
    </citation>
    <scope>NUCLEOTIDE SEQUENCE [LARGE SCALE GENOMIC DNA]</scope>
    <source>
        <strain evidence="3 4">FR1436</strain>
    </source>
</reference>
<dbReference type="SUPFAM" id="SSF46946">
    <property type="entry name" value="S13-like H2TH domain"/>
    <property type="match status" value="1"/>
</dbReference>